<dbReference type="EMBL" id="HBIB01000420">
    <property type="protein sequence ID" value="CAE0238117.1"/>
    <property type="molecule type" value="Transcribed_RNA"/>
</dbReference>
<sequence>MESRVFALYMISGNGSIRESRIFDADNAPRKESLSPLLLSIGNSFSSRPNRSAVLGVDIIEFSHFDLVSTVIADDTTAAVVVEKGFTTLADLLLKKLQSALSLLKVDDDALSEPIDRSLANIAAGMLEGWVKNLQTENDLPLLLQGVRKVEMSESAREAVHYIVAALDAVPNVRGSSLIFRNDLTLLDGTIDQKDLASLLSLAGNLKEMESTELMRSVDTILHGDRATVVFIPIRHFCIVTLTSVPMDATQLALSVDEAKHRLLSRSGEIPSDIRVPYAAVLPSFHPVVQYLTVNHTTGRIHSYSAKPSSSYHVVDISRIFWQYISRVITSVGYQAADDMAIAMDTVVLPSSSSPFVFGYKTQGAVEAFALFHDTIDTDLVGDAMTKLLESLEE</sequence>
<protein>
    <submittedName>
        <fullName evidence="1">Uncharacterized protein</fullName>
    </submittedName>
</protein>
<name>A0A7S3G198_9EUKA</name>
<accession>A0A7S3G198</accession>
<reference evidence="1" key="1">
    <citation type="submission" date="2021-01" db="EMBL/GenBank/DDBJ databases">
        <authorList>
            <person name="Corre E."/>
            <person name="Pelletier E."/>
            <person name="Niang G."/>
            <person name="Scheremetjew M."/>
            <person name="Finn R."/>
            <person name="Kale V."/>
            <person name="Holt S."/>
            <person name="Cochrane G."/>
            <person name="Meng A."/>
            <person name="Brown T."/>
            <person name="Cohen L."/>
        </authorList>
    </citation>
    <scope>NUCLEOTIDE SEQUENCE</scope>
    <source>
        <strain evidence="1">NIES-2562</strain>
    </source>
</reference>
<evidence type="ECO:0000313" key="1">
    <source>
        <dbReference type="EMBL" id="CAE0238117.1"/>
    </source>
</evidence>
<organism evidence="1">
    <name type="scientific">Palpitomonas bilix</name>
    <dbReference type="NCBI Taxonomy" id="652834"/>
    <lineage>
        <taxon>Eukaryota</taxon>
        <taxon>Eukaryota incertae sedis</taxon>
    </lineage>
</organism>
<dbReference type="AlphaFoldDB" id="A0A7S3G198"/>
<proteinExistence type="predicted"/>
<gene>
    <name evidence="1" type="ORF">PBIL07802_LOCUS258</name>
</gene>